<name>A0A4P9K5A5_9GAMM</name>
<dbReference type="InterPro" id="IPR018636">
    <property type="entry name" value="DUF2058"/>
</dbReference>
<dbReference type="OrthoDB" id="5294470at2"/>
<feature type="compositionally biased region" description="Basic residues" evidence="1">
    <location>
        <begin position="30"/>
        <end position="41"/>
    </location>
</feature>
<keyword evidence="3" id="KW-1185">Reference proteome</keyword>
<dbReference type="EMBL" id="CP040602">
    <property type="protein sequence ID" value="QCU90038.1"/>
    <property type="molecule type" value="Genomic_DNA"/>
</dbReference>
<feature type="compositionally biased region" description="Low complexity" evidence="1">
    <location>
        <begin position="45"/>
        <end position="55"/>
    </location>
</feature>
<organism evidence="2 3">
    <name type="scientific">Thiomicrorhabdus sediminis</name>
    <dbReference type="NCBI Taxonomy" id="2580412"/>
    <lineage>
        <taxon>Bacteria</taxon>
        <taxon>Pseudomonadati</taxon>
        <taxon>Pseudomonadota</taxon>
        <taxon>Gammaproteobacteria</taxon>
        <taxon>Thiotrichales</taxon>
        <taxon>Piscirickettsiaceae</taxon>
        <taxon>Thiomicrorhabdus</taxon>
    </lineage>
</organism>
<sequence>MAGSLFDQLKKSGLVTDKKAKQVQREKQQQNKKSKANKAKKGQIQQSEAAQLAAKAAEEKAQRDRELNQQRQQQQAENAKKAELKQIIEANQLKNYQGDIAYNFADDSAVKTLNINSKTQKGLANEQLHIVRFNNGYTVVPNEVLEKIEQRDATVIIRNNNNHDSHLSEEDKAYYAKFEIPDDLVW</sequence>
<evidence type="ECO:0000313" key="2">
    <source>
        <dbReference type="EMBL" id="QCU90038.1"/>
    </source>
</evidence>
<dbReference type="Pfam" id="PF09831">
    <property type="entry name" value="DUF2058"/>
    <property type="match status" value="1"/>
</dbReference>
<dbReference type="KEGG" id="thig:FE785_05020"/>
<evidence type="ECO:0000313" key="3">
    <source>
        <dbReference type="Proteomes" id="UP000304864"/>
    </source>
</evidence>
<proteinExistence type="predicted"/>
<dbReference type="Proteomes" id="UP000304864">
    <property type="component" value="Chromosome"/>
</dbReference>
<gene>
    <name evidence="2" type="ORF">FE785_05020</name>
</gene>
<protein>
    <submittedName>
        <fullName evidence="2">DUF2058 domain-containing protein</fullName>
    </submittedName>
</protein>
<feature type="compositionally biased region" description="Basic and acidic residues" evidence="1">
    <location>
        <begin position="56"/>
        <end position="68"/>
    </location>
</feature>
<feature type="compositionally biased region" description="Basic and acidic residues" evidence="1">
    <location>
        <begin position="16"/>
        <end position="29"/>
    </location>
</feature>
<reference evidence="2 3" key="1">
    <citation type="submission" date="2019-05" db="EMBL/GenBank/DDBJ databases">
        <title>Thiomicrorhabdus sediminis sp. nov, a novel sulfur-oxidizing bacterium isolated from coastal sediment.</title>
        <authorList>
            <person name="Liu X."/>
        </authorList>
    </citation>
    <scope>NUCLEOTIDE SEQUENCE [LARGE SCALE GENOMIC DNA]</scope>
    <source>
        <strain evidence="2 3">G1</strain>
    </source>
</reference>
<dbReference type="AlphaFoldDB" id="A0A4P9K5A5"/>
<evidence type="ECO:0000256" key="1">
    <source>
        <dbReference type="SAM" id="MobiDB-lite"/>
    </source>
</evidence>
<feature type="region of interest" description="Disordered" evidence="1">
    <location>
        <begin position="16"/>
        <end position="78"/>
    </location>
</feature>
<accession>A0A4P9K5A5</accession>
<dbReference type="RefSeq" id="WP_138564715.1">
    <property type="nucleotide sequence ID" value="NZ_CP040602.1"/>
</dbReference>